<dbReference type="SUPFAM" id="SSF54909">
    <property type="entry name" value="Dimeric alpha+beta barrel"/>
    <property type="match status" value="1"/>
</dbReference>
<dbReference type="EMBL" id="QREG01000013">
    <property type="protein sequence ID" value="RED97061.1"/>
    <property type="molecule type" value="Genomic_DNA"/>
</dbReference>
<evidence type="ECO:0000313" key="3">
    <source>
        <dbReference type="EMBL" id="RED97061.1"/>
    </source>
</evidence>
<sequence length="136" mass="15389">MQKRNFLKRSLAAVGAASLLPWNVSAAPKKGKSIIDGQFVHMVFFWLKPETNVNDFIASTEGFLKKVKEVRKYHLGTPAGTPREVVDNSYTVSLVVTFESKADQDRYQEHEAHVAYVEANKDKWDTVKIFDSWGAL</sequence>
<name>A0A3D9L328_MARFU</name>
<keyword evidence="1" id="KW-0732">Signal</keyword>
<dbReference type="InterPro" id="IPR013097">
    <property type="entry name" value="Dabb"/>
</dbReference>
<dbReference type="PROSITE" id="PS51502">
    <property type="entry name" value="S_R_A_B_BARREL"/>
    <property type="match status" value="1"/>
</dbReference>
<feature type="signal peptide" evidence="1">
    <location>
        <begin position="1"/>
        <end position="26"/>
    </location>
</feature>
<dbReference type="SMART" id="SM00886">
    <property type="entry name" value="Dabb"/>
    <property type="match status" value="1"/>
</dbReference>
<keyword evidence="4" id="KW-1185">Reference proteome</keyword>
<evidence type="ECO:0000313" key="4">
    <source>
        <dbReference type="Proteomes" id="UP000256779"/>
    </source>
</evidence>
<accession>A0A3D9L328</accession>
<feature type="domain" description="Stress-response A/B barrel" evidence="2">
    <location>
        <begin position="39"/>
        <end position="132"/>
    </location>
</feature>
<dbReference type="Gene3D" id="3.30.70.100">
    <property type="match status" value="1"/>
</dbReference>
<protein>
    <submittedName>
        <fullName evidence="3">Stress responsive alpha/beta barrel protein</fullName>
    </submittedName>
</protein>
<evidence type="ECO:0000256" key="1">
    <source>
        <dbReference type="SAM" id="SignalP"/>
    </source>
</evidence>
<proteinExistence type="predicted"/>
<dbReference type="InterPro" id="IPR011008">
    <property type="entry name" value="Dimeric_a/b-barrel"/>
</dbReference>
<reference evidence="3 4" key="1">
    <citation type="submission" date="2018-07" db="EMBL/GenBank/DDBJ databases">
        <title>Genomic Encyclopedia of Type Strains, Phase IV (KMG-IV): sequencing the most valuable type-strain genomes for metagenomic binning, comparative biology and taxonomic classification.</title>
        <authorList>
            <person name="Goeker M."/>
        </authorList>
    </citation>
    <scope>NUCLEOTIDE SEQUENCE [LARGE SCALE GENOMIC DNA]</scope>
    <source>
        <strain evidence="3 4">DSM 4134</strain>
    </source>
</reference>
<dbReference type="AlphaFoldDB" id="A0A3D9L328"/>
<feature type="chain" id="PRO_5017714196" evidence="1">
    <location>
        <begin position="27"/>
        <end position="136"/>
    </location>
</feature>
<comment type="caution">
    <text evidence="3">The sequence shown here is derived from an EMBL/GenBank/DDBJ whole genome shotgun (WGS) entry which is preliminary data.</text>
</comment>
<dbReference type="Proteomes" id="UP000256779">
    <property type="component" value="Unassembled WGS sequence"/>
</dbReference>
<gene>
    <name evidence="3" type="ORF">C7460_113110</name>
</gene>
<organism evidence="3 4">
    <name type="scientific">Marinoscillum furvescens DSM 4134</name>
    <dbReference type="NCBI Taxonomy" id="1122208"/>
    <lineage>
        <taxon>Bacteria</taxon>
        <taxon>Pseudomonadati</taxon>
        <taxon>Bacteroidota</taxon>
        <taxon>Cytophagia</taxon>
        <taxon>Cytophagales</taxon>
        <taxon>Reichenbachiellaceae</taxon>
        <taxon>Marinoscillum</taxon>
    </lineage>
</organism>
<evidence type="ECO:0000259" key="2">
    <source>
        <dbReference type="PROSITE" id="PS51502"/>
    </source>
</evidence>
<dbReference type="Pfam" id="PF07876">
    <property type="entry name" value="Dabb"/>
    <property type="match status" value="1"/>
</dbReference>